<keyword evidence="2" id="KW-0964">Secreted</keyword>
<reference evidence="6" key="1">
    <citation type="submission" date="2017-05" db="EMBL/GenBank/DDBJ databases">
        <authorList>
            <person name="Rodrigo-Torres L."/>
            <person name="Arahal R. D."/>
            <person name="Lucena T."/>
        </authorList>
    </citation>
    <scope>NUCLEOTIDE SEQUENCE [LARGE SCALE GENOMIC DNA]</scope>
    <source>
        <strain evidence="6">CECT 8715</strain>
    </source>
</reference>
<evidence type="ECO:0000313" key="6">
    <source>
        <dbReference type="Proteomes" id="UP000202485"/>
    </source>
</evidence>
<keyword evidence="4" id="KW-0732">Signal</keyword>
<feature type="region of interest" description="Disordered" evidence="3">
    <location>
        <begin position="155"/>
        <end position="225"/>
    </location>
</feature>
<feature type="chain" id="PRO_5013189742" evidence="4">
    <location>
        <begin position="19"/>
        <end position="339"/>
    </location>
</feature>
<evidence type="ECO:0000256" key="3">
    <source>
        <dbReference type="SAM" id="MobiDB-lite"/>
    </source>
</evidence>
<dbReference type="PANTHER" id="PTHR38340">
    <property type="entry name" value="S-LAYER PROTEIN"/>
    <property type="match status" value="1"/>
</dbReference>
<dbReference type="SUPFAM" id="SSF51120">
    <property type="entry name" value="beta-Roll"/>
    <property type="match status" value="2"/>
</dbReference>
<dbReference type="GO" id="GO:0005576">
    <property type="term" value="C:extracellular region"/>
    <property type="evidence" value="ECO:0007669"/>
    <property type="project" value="UniProtKB-SubCell"/>
</dbReference>
<dbReference type="GO" id="GO:0005509">
    <property type="term" value="F:calcium ion binding"/>
    <property type="evidence" value="ECO:0007669"/>
    <property type="project" value="InterPro"/>
</dbReference>
<proteinExistence type="predicted"/>
<dbReference type="PRINTS" id="PR00313">
    <property type="entry name" value="CABNDNGRPT"/>
</dbReference>
<dbReference type="InterPro" id="IPR011049">
    <property type="entry name" value="Serralysin-like_metalloprot_C"/>
</dbReference>
<evidence type="ECO:0000256" key="4">
    <source>
        <dbReference type="SAM" id="SignalP"/>
    </source>
</evidence>
<accession>A0A238KRR0</accession>
<name>A0A238KRR0_9RHOB</name>
<sequence>MFLLGLFGLAAMGGAAYAISDVFSGDEDEDNDDVIEEDAVEDIPEGNLLEIDDFFEDPAEAEDASHETILSDVDGNLVIAGGPGVDNLSGAEGNDQINGYDGGDIIDGGAGDDTLFGADWDDTLNGNTGDDILHGGNGHDDLSGNAGDDILYGHAGDDQLVGGEGDDDLYGGQGNDNLAGGEGEDALQGGDGEDMLAGGAGEDTLFGGDGDDTLSGQDDGDTPASDFLNGGAGDDTILAGAGDVVTGGQGADQIAIDGTATGKEVSVVDFIPGEDKLLIEWNGPDAPEIGIEQDADNADLTRVLVNGREVAHLFGAQGLGPEDIQLTPGLDPTLTSPTG</sequence>
<dbReference type="PROSITE" id="PS00330">
    <property type="entry name" value="HEMOLYSIN_CALCIUM"/>
    <property type="match status" value="4"/>
</dbReference>
<dbReference type="OrthoDB" id="9342475at2"/>
<evidence type="ECO:0000256" key="2">
    <source>
        <dbReference type="ARBA" id="ARBA00022525"/>
    </source>
</evidence>
<dbReference type="InterPro" id="IPR018511">
    <property type="entry name" value="Hemolysin-typ_Ca-bd_CS"/>
</dbReference>
<dbReference type="EMBL" id="FXYG01000003">
    <property type="protein sequence ID" value="SMX45291.1"/>
    <property type="molecule type" value="Genomic_DNA"/>
</dbReference>
<dbReference type="Gene3D" id="2.150.10.10">
    <property type="entry name" value="Serralysin-like metalloprotease, C-terminal"/>
    <property type="match status" value="3"/>
</dbReference>
<gene>
    <name evidence="5" type="primary">apxIA</name>
    <name evidence="5" type="ORF">RUA8715_02653</name>
</gene>
<evidence type="ECO:0000313" key="5">
    <source>
        <dbReference type="EMBL" id="SMX45291.1"/>
    </source>
</evidence>
<dbReference type="PANTHER" id="PTHR38340:SF1">
    <property type="entry name" value="S-LAYER PROTEIN"/>
    <property type="match status" value="1"/>
</dbReference>
<keyword evidence="6" id="KW-1185">Reference proteome</keyword>
<dbReference type="Proteomes" id="UP000202485">
    <property type="component" value="Unassembled WGS sequence"/>
</dbReference>
<comment type="subcellular location">
    <subcellularLocation>
        <location evidence="1">Secreted</location>
    </subcellularLocation>
</comment>
<feature type="signal peptide" evidence="4">
    <location>
        <begin position="1"/>
        <end position="18"/>
    </location>
</feature>
<dbReference type="RefSeq" id="WP_093964138.1">
    <property type="nucleotide sequence ID" value="NZ_FXYG01000003.1"/>
</dbReference>
<dbReference type="AlphaFoldDB" id="A0A238KRR0"/>
<organism evidence="5 6">
    <name type="scientific">Ruegeria arenilitoris</name>
    <dbReference type="NCBI Taxonomy" id="1173585"/>
    <lineage>
        <taxon>Bacteria</taxon>
        <taxon>Pseudomonadati</taxon>
        <taxon>Pseudomonadota</taxon>
        <taxon>Alphaproteobacteria</taxon>
        <taxon>Rhodobacterales</taxon>
        <taxon>Roseobacteraceae</taxon>
        <taxon>Ruegeria</taxon>
    </lineage>
</organism>
<evidence type="ECO:0000256" key="1">
    <source>
        <dbReference type="ARBA" id="ARBA00004613"/>
    </source>
</evidence>
<dbReference type="Pfam" id="PF00353">
    <property type="entry name" value="HemolysinCabind"/>
    <property type="match status" value="5"/>
</dbReference>
<dbReference type="InterPro" id="IPR050557">
    <property type="entry name" value="RTX_toxin/Mannuronan_C5-epim"/>
</dbReference>
<dbReference type="InterPro" id="IPR001343">
    <property type="entry name" value="Hemolysn_Ca-bd"/>
</dbReference>
<protein>
    <submittedName>
        <fullName evidence="5">RTX-I toxin determinant A from serotypes 1/9</fullName>
    </submittedName>
</protein>